<organism evidence="2 3">
    <name type="scientific">Limnoglobus roseus</name>
    <dbReference type="NCBI Taxonomy" id="2598579"/>
    <lineage>
        <taxon>Bacteria</taxon>
        <taxon>Pseudomonadati</taxon>
        <taxon>Planctomycetota</taxon>
        <taxon>Planctomycetia</taxon>
        <taxon>Gemmatales</taxon>
        <taxon>Gemmataceae</taxon>
        <taxon>Limnoglobus</taxon>
    </lineage>
</organism>
<sequence length="505" mass="56237">MVPISTLVASFSIMLFALATRAEKPTVRLGTVPNLRPAPRPAVGPQQVAKIKGLIAKFAELKDADFGLSPTLTGESFTPLPQLTRAHMLLLTDHKLRPSTTLKELVEIGPDAIPLLLESLDASAATKIVVRHDGNFGIMSFARELYRNPVNARETEARKWQPADPVAEFLAEGSEDKPQTSYTVTVGDACFVALGQIVGRPYHAVRYQPTACIVLNSVTNDRKFAAEVRAIWQSDDAAGTLFQSLLTDYATDGIFNGKSLDGWGRGSDFQTQAATRLLYYFPKESARLVADRLDALDVGKGKDVDDYMRRAVANRVRTEHFIPAVAWSKEPLVRAALTRVFQRTEDRRIMLAAVPGVDDTQIIRDKFEPLIRAEPADANSPYGTGHDILIALGRYTPKTARAVYEEYVRDAAAWRCISLCLVLRTVKPAWDRDLLVPMLQDTRALHEWKYQVSPARSERREYARVCDEAALTLSRNHPEFAFTLEGGHDELDRQIAAIREKLKVK</sequence>
<name>A0A5C1AER7_9BACT</name>
<accession>A0A5C1AER7</accession>
<dbReference type="RefSeq" id="WP_149111384.1">
    <property type="nucleotide sequence ID" value="NZ_CP042425.1"/>
</dbReference>
<evidence type="ECO:0000256" key="1">
    <source>
        <dbReference type="SAM" id="SignalP"/>
    </source>
</evidence>
<dbReference type="KEGG" id="lrs:PX52LOC_03656"/>
<dbReference type="AlphaFoldDB" id="A0A5C1AER7"/>
<feature type="signal peptide" evidence="1">
    <location>
        <begin position="1"/>
        <end position="19"/>
    </location>
</feature>
<dbReference type="EMBL" id="CP042425">
    <property type="protein sequence ID" value="QEL16693.1"/>
    <property type="molecule type" value="Genomic_DNA"/>
</dbReference>
<proteinExistence type="predicted"/>
<dbReference type="Proteomes" id="UP000324974">
    <property type="component" value="Chromosome"/>
</dbReference>
<keyword evidence="1" id="KW-0732">Signal</keyword>
<evidence type="ECO:0000313" key="2">
    <source>
        <dbReference type="EMBL" id="QEL16693.1"/>
    </source>
</evidence>
<feature type="chain" id="PRO_5022774421" evidence="1">
    <location>
        <begin position="20"/>
        <end position="505"/>
    </location>
</feature>
<keyword evidence="3" id="KW-1185">Reference proteome</keyword>
<evidence type="ECO:0000313" key="3">
    <source>
        <dbReference type="Proteomes" id="UP000324974"/>
    </source>
</evidence>
<dbReference type="OrthoDB" id="255663at2"/>
<reference evidence="3" key="1">
    <citation type="submission" date="2019-08" db="EMBL/GenBank/DDBJ databases">
        <title>Limnoglobus roseus gen. nov., sp. nov., a novel freshwater planctomycete with a giant genome from the family Gemmataceae.</title>
        <authorList>
            <person name="Kulichevskaya I.S."/>
            <person name="Naumoff D.G."/>
            <person name="Miroshnikov K."/>
            <person name="Ivanova A."/>
            <person name="Philippov D.A."/>
            <person name="Hakobyan A."/>
            <person name="Rijpstra I.C."/>
            <person name="Sinninghe Damste J.S."/>
            <person name="Liesack W."/>
            <person name="Dedysh S.N."/>
        </authorList>
    </citation>
    <scope>NUCLEOTIDE SEQUENCE [LARGE SCALE GENOMIC DNA]</scope>
    <source>
        <strain evidence="3">PX52</strain>
    </source>
</reference>
<gene>
    <name evidence="2" type="ORF">PX52LOC_03656</name>
</gene>
<protein>
    <submittedName>
        <fullName evidence="2">HEAT repeat domain-containing protein</fullName>
    </submittedName>
</protein>